<dbReference type="InterPro" id="IPR010038">
    <property type="entry name" value="MoaD_arc-typ"/>
</dbReference>
<dbReference type="InterPro" id="IPR003749">
    <property type="entry name" value="ThiS/MoaD-like"/>
</dbReference>
<dbReference type="InterPro" id="IPR016155">
    <property type="entry name" value="Mopterin_synth/thiamin_S_b"/>
</dbReference>
<proteinExistence type="predicted"/>
<dbReference type="PANTHER" id="PTHR38031">
    <property type="entry name" value="SULFUR CARRIER PROTEIN SLR0821-RELATED"/>
    <property type="match status" value="1"/>
</dbReference>
<dbReference type="AlphaFoldDB" id="A0AAF0D1G2"/>
<dbReference type="Pfam" id="PF02597">
    <property type="entry name" value="ThiS"/>
    <property type="match status" value="1"/>
</dbReference>
<dbReference type="NCBIfam" id="TIGR01687">
    <property type="entry name" value="moaD_arch"/>
    <property type="match status" value="1"/>
</dbReference>
<reference evidence="1" key="1">
    <citation type="journal article" date="2017" name="Nature">
        <title>Asgard archaea illuminate the origin of eukaryotic cellular complexity.</title>
        <authorList>
            <person name="Zaremba-Niedzwiedzka K."/>
            <person name="Caceres E.F."/>
            <person name="Saw J.H."/>
            <person name="Backstrom D."/>
            <person name="Juzokaite L."/>
            <person name="Vancaester E."/>
            <person name="Seitz K.W."/>
            <person name="Anantharaman K."/>
            <person name="Starnawski P."/>
            <person name="Kjeldsen K.U."/>
            <person name="Scott M.B."/>
            <person name="Nunoura T."/>
            <person name="Banfield J.F."/>
            <person name="Schramm A."/>
            <person name="Baker B.J."/>
            <person name="Spang A."/>
            <person name="Ettema T.J.G."/>
        </authorList>
    </citation>
    <scope>NUCLEOTIDE SEQUENCE</scope>
    <source>
        <strain evidence="1">LCB_4</strain>
    </source>
</reference>
<dbReference type="InterPro" id="IPR012675">
    <property type="entry name" value="Beta-grasp_dom_sf"/>
</dbReference>
<protein>
    <submittedName>
        <fullName evidence="1">MoaD family protein</fullName>
    </submittedName>
</protein>
<evidence type="ECO:0000313" key="1">
    <source>
        <dbReference type="EMBL" id="WEU39828.1"/>
    </source>
</evidence>
<dbReference type="KEGG" id="oyw:OdinLCB4_004985"/>
<name>A0AAF0D1G2_ODILC</name>
<reference evidence="1" key="2">
    <citation type="journal article" date="2022" name="Nat. Microbiol.">
        <title>A closed Candidatus Odinarchaeum chromosome exposes Asgard archaeal viruses.</title>
        <authorList>
            <person name="Tamarit D."/>
            <person name="Caceres E.F."/>
            <person name="Krupovic M."/>
            <person name="Nijland R."/>
            <person name="Eme L."/>
            <person name="Robinson N.P."/>
            <person name="Ettema T.J.G."/>
        </authorList>
    </citation>
    <scope>NUCLEOTIDE SEQUENCE</scope>
    <source>
        <strain evidence="1">LCB_4</strain>
    </source>
</reference>
<dbReference type="Gene3D" id="3.10.20.30">
    <property type="match status" value="1"/>
</dbReference>
<organism evidence="1 2">
    <name type="scientific">Odinarchaeota yellowstonii (strain LCB_4)</name>
    <dbReference type="NCBI Taxonomy" id="1841599"/>
    <lineage>
        <taxon>Archaea</taxon>
        <taxon>Promethearchaeati</taxon>
        <taxon>Candidatus Odinarchaeota</taxon>
        <taxon>Candidatus Odinarchaeia</taxon>
        <taxon>Candidatus Odinarchaeales</taxon>
        <taxon>Candidatus Odinarchaeaceae</taxon>
        <taxon>Candidatus Odinarchaeum</taxon>
    </lineage>
</organism>
<evidence type="ECO:0000313" key="2">
    <source>
        <dbReference type="Proteomes" id="UP000186851"/>
    </source>
</evidence>
<dbReference type="InterPro" id="IPR052045">
    <property type="entry name" value="Sulfur_Carrier/Prot_Modifier"/>
</dbReference>
<dbReference type="SUPFAM" id="SSF54285">
    <property type="entry name" value="MoaD/ThiS"/>
    <property type="match status" value="1"/>
</dbReference>
<gene>
    <name evidence="1" type="ORF">OdinLCB4_004985</name>
</gene>
<dbReference type="PANTHER" id="PTHR38031:SF1">
    <property type="entry name" value="SULFUR CARRIER PROTEIN CYSO"/>
    <property type="match status" value="1"/>
</dbReference>
<dbReference type="Proteomes" id="UP000186851">
    <property type="component" value="Chromosome"/>
</dbReference>
<dbReference type="EMBL" id="CP091871">
    <property type="protein sequence ID" value="WEU39828.1"/>
    <property type="molecule type" value="Genomic_DNA"/>
</dbReference>
<sequence length="96" mass="10691">MKVTVKFLANMGIFMGIRELNLELDDGKEYTIKDIIERITRETGKDLKGKIMDERGQSTGRVRIVLNGRDIVSLSRFDTKVADGDNISMFPALGAG</sequence>
<accession>A0AAF0D1G2</accession>